<evidence type="ECO:0000313" key="2">
    <source>
        <dbReference type="EMBL" id="MBB6565956.1"/>
    </source>
</evidence>
<dbReference type="AlphaFoldDB" id="A0A7Y4P4B7"/>
<evidence type="ECO:0000256" key="1">
    <source>
        <dbReference type="SAM" id="MobiDB-lite"/>
    </source>
</evidence>
<reference evidence="2 5" key="2">
    <citation type="submission" date="2020-08" db="EMBL/GenBank/DDBJ databases">
        <title>Sequencing the genomes of 1000 actinobacteria strains.</title>
        <authorList>
            <person name="Klenk H.-P."/>
        </authorList>
    </citation>
    <scope>NUCLEOTIDE SEQUENCE [LARGE SCALE GENOMIC DNA]</scope>
    <source>
        <strain evidence="2 5">DSM 15626</strain>
    </source>
</reference>
<name>A0A7Y4P4B7_9ACTN</name>
<keyword evidence="4" id="KW-1185">Reference proteome</keyword>
<proteinExistence type="predicted"/>
<reference evidence="3 4" key="1">
    <citation type="submission" date="2020-05" db="EMBL/GenBank/DDBJ databases">
        <title>Genome sequence of Kribbella sandramycini ATCC 39419.</title>
        <authorList>
            <person name="Maclea K.S."/>
            <person name="Fair J.L."/>
        </authorList>
    </citation>
    <scope>NUCLEOTIDE SEQUENCE [LARGE SCALE GENOMIC DNA]</scope>
    <source>
        <strain evidence="3 4">ATCC 39419</strain>
    </source>
</reference>
<feature type="region of interest" description="Disordered" evidence="1">
    <location>
        <begin position="1"/>
        <end position="38"/>
    </location>
</feature>
<evidence type="ECO:0000313" key="4">
    <source>
        <dbReference type="Proteomes" id="UP000534306"/>
    </source>
</evidence>
<evidence type="ECO:0000313" key="3">
    <source>
        <dbReference type="EMBL" id="NOL44960.1"/>
    </source>
</evidence>
<protein>
    <submittedName>
        <fullName evidence="3">Uncharacterized protein</fullName>
    </submittedName>
</protein>
<evidence type="ECO:0000313" key="5">
    <source>
        <dbReference type="Proteomes" id="UP000553957"/>
    </source>
</evidence>
<dbReference type="EMBL" id="JACHKF010000001">
    <property type="protein sequence ID" value="MBB6565956.1"/>
    <property type="molecule type" value="Genomic_DNA"/>
</dbReference>
<organism evidence="3 4">
    <name type="scientific">Kribbella sandramycini</name>
    <dbReference type="NCBI Taxonomy" id="60450"/>
    <lineage>
        <taxon>Bacteria</taxon>
        <taxon>Bacillati</taxon>
        <taxon>Actinomycetota</taxon>
        <taxon>Actinomycetes</taxon>
        <taxon>Propionibacteriales</taxon>
        <taxon>Kribbellaceae</taxon>
        <taxon>Kribbella</taxon>
    </lineage>
</organism>
<dbReference type="EMBL" id="JABJRC010000010">
    <property type="protein sequence ID" value="NOL44960.1"/>
    <property type="molecule type" value="Genomic_DNA"/>
</dbReference>
<comment type="caution">
    <text evidence="3">The sequence shown here is derived from an EMBL/GenBank/DDBJ whole genome shotgun (WGS) entry which is preliminary data.</text>
</comment>
<dbReference type="Proteomes" id="UP000534306">
    <property type="component" value="Unassembled WGS sequence"/>
</dbReference>
<sequence length="408" mass="43906">MDEPGLQSKALPNRSEPITRSAGGPSPDAAMSSAHQQVARVGEAAGNEALASHFQGVAEQYKPVTVQWNLPPAKDIEIVPGVKFKPKLTYKGDVSAKSGSGDTTATGTGTGFKFEKDKLNLSLAKGELEHKLSEDLKVKGSLDANPAGVTPTAEISYSFWEDYSLRLEFAPWKFSYDMKTNSPSVSSPAITGVLSRKFELATDHFAMKGTAEFSGEISIDPRTAVTYLAKRYAATLKAEAIAVAGAQAALVVSLVGGATLIGLDIADEDRRAALATDTLGRARNIVAAESVYLAELEGRQTTPHTAADKLAQSEARTTRAELAANLAIQEPLLTTLIAIHPTALLPFRWRDAALDDLERAIHTQLHAYAQAHPYRTLWGLRTREDEHQVTRIINSVRDATDQPQLLPA</sequence>
<gene>
    <name evidence="2" type="ORF">HNR71_001593</name>
    <name evidence="3" type="ORF">HPO96_32395</name>
</gene>
<dbReference type="RefSeq" id="WP_171678218.1">
    <property type="nucleotide sequence ID" value="NZ_BAAAGT010000001.1"/>
</dbReference>
<dbReference type="Proteomes" id="UP000553957">
    <property type="component" value="Unassembled WGS sequence"/>
</dbReference>
<accession>A0A7Y4P4B7</accession>